<sequence>MQIYYFTRTGRSKEIAEQLANRYDTTARVIEDHKNWEGKINYLKAGAMASSGRSIPADYISPDLQDDIVVVFPLWAGAMPPAVKTFVEAVGREHITAVVTSLGSVLRQREGFKKVIDLVGKEIAVPDDKLLH</sequence>
<evidence type="ECO:0000313" key="1">
    <source>
        <dbReference type="EMBL" id="SHK78257.1"/>
    </source>
</evidence>
<dbReference type="Gene3D" id="3.40.50.360">
    <property type="match status" value="1"/>
</dbReference>
<dbReference type="EMBL" id="FQZY01000086">
    <property type="protein sequence ID" value="SHK78257.1"/>
    <property type="molecule type" value="Genomic_DNA"/>
</dbReference>
<dbReference type="OrthoDB" id="9806505at2"/>
<dbReference type="STRING" id="1121950.SAMN02745243_03719"/>
<dbReference type="Proteomes" id="UP000184301">
    <property type="component" value="Unassembled WGS sequence"/>
</dbReference>
<protein>
    <recommendedName>
        <fullName evidence="3">Flavodoxin</fullName>
    </recommendedName>
</protein>
<evidence type="ECO:0000313" key="2">
    <source>
        <dbReference type="Proteomes" id="UP000184301"/>
    </source>
</evidence>
<name>A0A1M6V9S3_9FIRM</name>
<accession>A0A1M6V9S3</accession>
<dbReference type="RefSeq" id="WP_073113011.1">
    <property type="nucleotide sequence ID" value="NZ_FQZY01000086.1"/>
</dbReference>
<gene>
    <name evidence="1" type="ORF">SAMN02745243_03719</name>
</gene>
<reference evidence="1 2" key="1">
    <citation type="submission" date="2016-11" db="EMBL/GenBank/DDBJ databases">
        <authorList>
            <person name="Jaros S."/>
            <person name="Januszkiewicz K."/>
            <person name="Wedrychowicz H."/>
        </authorList>
    </citation>
    <scope>NUCLEOTIDE SEQUENCE [LARGE SCALE GENOMIC DNA]</scope>
    <source>
        <strain evidence="1 2">DSM 15480</strain>
    </source>
</reference>
<evidence type="ECO:0008006" key="3">
    <source>
        <dbReference type="Google" id="ProtNLM"/>
    </source>
</evidence>
<dbReference type="InterPro" id="IPR029039">
    <property type="entry name" value="Flavoprotein-like_sf"/>
</dbReference>
<dbReference type="SUPFAM" id="SSF52218">
    <property type="entry name" value="Flavoproteins"/>
    <property type="match status" value="1"/>
</dbReference>
<dbReference type="AlphaFoldDB" id="A0A1M6V9S3"/>
<keyword evidence="2" id="KW-1185">Reference proteome</keyword>
<proteinExistence type="predicted"/>
<organism evidence="1 2">
    <name type="scientific">Hespellia stercorisuis DSM 15480</name>
    <dbReference type="NCBI Taxonomy" id="1121950"/>
    <lineage>
        <taxon>Bacteria</taxon>
        <taxon>Bacillati</taxon>
        <taxon>Bacillota</taxon>
        <taxon>Clostridia</taxon>
        <taxon>Lachnospirales</taxon>
        <taxon>Lachnospiraceae</taxon>
        <taxon>Hespellia</taxon>
    </lineage>
</organism>